<protein>
    <recommendedName>
        <fullName evidence="7">Solute carrier family 40 member</fullName>
    </recommendedName>
</protein>
<evidence type="ECO:0000256" key="4">
    <source>
        <dbReference type="ARBA" id="ARBA00022692"/>
    </source>
</evidence>
<feature type="transmembrane region" description="Helical" evidence="7">
    <location>
        <begin position="119"/>
        <end position="141"/>
    </location>
</feature>
<dbReference type="InterPro" id="IPR009716">
    <property type="entry name" value="Ferroportin-1"/>
</dbReference>
<dbReference type="STRING" id="675120.N1Q3W2"/>
<feature type="compositionally biased region" description="Basic and acidic residues" evidence="8">
    <location>
        <begin position="34"/>
        <end position="44"/>
    </location>
</feature>
<dbReference type="AlphaFoldDB" id="N1Q3W2"/>
<reference evidence="9 10" key="2">
    <citation type="journal article" date="2012" name="PLoS Pathog.">
        <title>Diverse lifestyles and strategies of plant pathogenesis encoded in the genomes of eighteen Dothideomycetes fungi.</title>
        <authorList>
            <person name="Ohm R.A."/>
            <person name="Feau N."/>
            <person name="Henrissat B."/>
            <person name="Schoch C.L."/>
            <person name="Horwitz B.A."/>
            <person name="Barry K.W."/>
            <person name="Condon B.J."/>
            <person name="Copeland A.C."/>
            <person name="Dhillon B."/>
            <person name="Glaser F."/>
            <person name="Hesse C.N."/>
            <person name="Kosti I."/>
            <person name="LaButti K."/>
            <person name="Lindquist E.A."/>
            <person name="Lucas S."/>
            <person name="Salamov A.A."/>
            <person name="Bradshaw R.E."/>
            <person name="Ciuffetti L."/>
            <person name="Hamelin R.C."/>
            <person name="Kema G.H.J."/>
            <person name="Lawrence C."/>
            <person name="Scott J.A."/>
            <person name="Spatafora J.W."/>
            <person name="Turgeon B.G."/>
            <person name="de Wit P.J.G.M."/>
            <person name="Zhong S."/>
            <person name="Goodwin S.B."/>
            <person name="Grigoriev I.V."/>
        </authorList>
    </citation>
    <scope>NUCLEOTIDE SEQUENCE [LARGE SCALE GENOMIC DNA]</scope>
    <source>
        <strain evidence="10">NZE10 / CBS 128990</strain>
    </source>
</reference>
<dbReference type="GO" id="GO:0016020">
    <property type="term" value="C:membrane"/>
    <property type="evidence" value="ECO:0007669"/>
    <property type="project" value="UniProtKB-SubCell"/>
</dbReference>
<gene>
    <name evidence="9" type="ORF">DOTSEDRAFT_68004</name>
</gene>
<evidence type="ECO:0000256" key="5">
    <source>
        <dbReference type="ARBA" id="ARBA00022989"/>
    </source>
</evidence>
<feature type="transmembrane region" description="Helical" evidence="7">
    <location>
        <begin position="147"/>
        <end position="167"/>
    </location>
</feature>
<feature type="transmembrane region" description="Helical" evidence="7">
    <location>
        <begin position="72"/>
        <end position="98"/>
    </location>
</feature>
<keyword evidence="5 7" id="KW-1133">Transmembrane helix</keyword>
<evidence type="ECO:0000256" key="8">
    <source>
        <dbReference type="SAM" id="MobiDB-lite"/>
    </source>
</evidence>
<name>N1Q3W2_DOTSN</name>
<keyword evidence="7" id="KW-0406">Ion transport</keyword>
<keyword evidence="6 7" id="KW-0472">Membrane</keyword>
<feature type="compositionally biased region" description="Acidic residues" evidence="8">
    <location>
        <begin position="15"/>
        <end position="25"/>
    </location>
</feature>
<dbReference type="SUPFAM" id="SSF103473">
    <property type="entry name" value="MFS general substrate transporter"/>
    <property type="match status" value="1"/>
</dbReference>
<dbReference type="HOGENOM" id="CLU_020370_5_0_1"/>
<evidence type="ECO:0000256" key="7">
    <source>
        <dbReference type="RuleBase" id="RU365065"/>
    </source>
</evidence>
<keyword evidence="4 7" id="KW-0812">Transmembrane</keyword>
<dbReference type="GO" id="GO:0005381">
    <property type="term" value="F:iron ion transmembrane transporter activity"/>
    <property type="evidence" value="ECO:0007669"/>
    <property type="project" value="UniProtKB-UniRule"/>
</dbReference>
<keyword evidence="10" id="KW-1185">Reference proteome</keyword>
<dbReference type="OrthoDB" id="648861at2759"/>
<evidence type="ECO:0000256" key="1">
    <source>
        <dbReference type="ARBA" id="ARBA00004141"/>
    </source>
</evidence>
<dbReference type="InterPro" id="IPR036259">
    <property type="entry name" value="MFS_trans_sf"/>
</dbReference>
<feature type="region of interest" description="Disordered" evidence="8">
    <location>
        <begin position="1"/>
        <end position="44"/>
    </location>
</feature>
<dbReference type="Proteomes" id="UP000016933">
    <property type="component" value="Unassembled WGS sequence"/>
</dbReference>
<comment type="function">
    <text evidence="7">May be involved in iron transport and iron homeostasis.</text>
</comment>
<reference evidence="10" key="1">
    <citation type="journal article" date="2012" name="PLoS Genet.">
        <title>The genomes of the fungal plant pathogens Cladosporium fulvum and Dothistroma septosporum reveal adaptation to different hosts and lifestyles but also signatures of common ancestry.</title>
        <authorList>
            <person name="de Wit P.J.G.M."/>
            <person name="van der Burgt A."/>
            <person name="Oekmen B."/>
            <person name="Stergiopoulos I."/>
            <person name="Abd-Elsalam K.A."/>
            <person name="Aerts A.L."/>
            <person name="Bahkali A.H."/>
            <person name="Beenen H.G."/>
            <person name="Chettri P."/>
            <person name="Cox M.P."/>
            <person name="Datema E."/>
            <person name="de Vries R.P."/>
            <person name="Dhillon B."/>
            <person name="Ganley A.R."/>
            <person name="Griffiths S.A."/>
            <person name="Guo Y."/>
            <person name="Hamelin R.C."/>
            <person name="Henrissat B."/>
            <person name="Kabir M.S."/>
            <person name="Jashni M.K."/>
            <person name="Kema G."/>
            <person name="Klaubauf S."/>
            <person name="Lapidus A."/>
            <person name="Levasseur A."/>
            <person name="Lindquist E."/>
            <person name="Mehrabi R."/>
            <person name="Ohm R.A."/>
            <person name="Owen T.J."/>
            <person name="Salamov A."/>
            <person name="Schwelm A."/>
            <person name="Schijlen E."/>
            <person name="Sun H."/>
            <person name="van den Burg H.A."/>
            <person name="van Ham R.C.H.J."/>
            <person name="Zhang S."/>
            <person name="Goodwin S.B."/>
            <person name="Grigoriev I.V."/>
            <person name="Collemare J."/>
            <person name="Bradshaw R.E."/>
        </authorList>
    </citation>
    <scope>NUCLEOTIDE SEQUENCE [LARGE SCALE GENOMIC DNA]</scope>
    <source>
        <strain evidence="10">NZE10 / CBS 128990</strain>
    </source>
</reference>
<comment type="subcellular location">
    <subcellularLocation>
        <location evidence="1 7">Membrane</location>
        <topology evidence="1 7">Multi-pass membrane protein</topology>
    </subcellularLocation>
</comment>
<accession>N1Q3W2</accession>
<feature type="transmembrane region" description="Helical" evidence="7">
    <location>
        <begin position="229"/>
        <end position="251"/>
    </location>
</feature>
<evidence type="ECO:0000313" key="10">
    <source>
        <dbReference type="Proteomes" id="UP000016933"/>
    </source>
</evidence>
<feature type="transmembrane region" description="Helical" evidence="7">
    <location>
        <begin position="358"/>
        <end position="378"/>
    </location>
</feature>
<sequence>MSSPEHPAAEHLLQADDDDDDDDDDNSARQGHHRMMDTEDHAELSDREHSEARKLLYTSHFLSTWNSRVFEFGAFLFLAGIWPTTLLPASIYALSRAASAAALSPWMGSYIDTASRLHVVRLSIVGQRLAVAISCVLFFLMAKLERLRHGLILSASLIAALSALACAEKLAWVLNTISVERDWVVIVAGGYDERLRLLNSQMRRVDLFCKLLGPLTIAVVHSASPAAAILVTAAMTLLSVLLEYFAIARVYNMIPALRGSKPRTARPPSQRTLWTAVKDAVSGAAIYVRHSAFQPSFSLALLYLTVLSFNGQMITYLLALGMSSGLIGILRAVSAAFELSATWLAPKIMSHIGPVRSGIWFINWEIFCVAIACAFFWLDYGPTFTAIGTVSAVIASRIGLWGFDLSAQIIVQEEVEAENRGTFSSQEFALQNIFEMLAFASTVVFSRPADFRYPATISAIAVGAAGVLYAMFVRARRGHLIHLSQCVDRNGKNNDHHPWWQRVPAGR</sequence>
<dbReference type="eggNOG" id="KOG2601">
    <property type="taxonomic scope" value="Eukaryota"/>
</dbReference>
<evidence type="ECO:0000256" key="6">
    <source>
        <dbReference type="ARBA" id="ARBA00023136"/>
    </source>
</evidence>
<dbReference type="Pfam" id="PF06963">
    <property type="entry name" value="FPN1"/>
    <property type="match status" value="1"/>
</dbReference>
<feature type="transmembrane region" description="Helical" evidence="7">
    <location>
        <begin position="451"/>
        <end position="472"/>
    </location>
</feature>
<comment type="similarity">
    <text evidence="2 7">Belongs to the ferroportin (FP) (TC 2.A.100) family. SLC40A subfamily.</text>
</comment>
<evidence type="ECO:0000256" key="3">
    <source>
        <dbReference type="ARBA" id="ARBA00022448"/>
    </source>
</evidence>
<comment type="caution">
    <text evidence="7">Lacks conserved residue(s) required for the propagation of feature annotation.</text>
</comment>
<dbReference type="CDD" id="cd17480">
    <property type="entry name" value="MFS_SLC40A1_like"/>
    <property type="match status" value="1"/>
</dbReference>
<evidence type="ECO:0000256" key="2">
    <source>
        <dbReference type="ARBA" id="ARBA00006279"/>
    </source>
</evidence>
<proteinExistence type="inferred from homology"/>
<organism evidence="9 10">
    <name type="scientific">Dothistroma septosporum (strain NZE10 / CBS 128990)</name>
    <name type="common">Red band needle blight fungus</name>
    <name type="synonym">Mycosphaerella pini</name>
    <dbReference type="NCBI Taxonomy" id="675120"/>
    <lineage>
        <taxon>Eukaryota</taxon>
        <taxon>Fungi</taxon>
        <taxon>Dikarya</taxon>
        <taxon>Ascomycota</taxon>
        <taxon>Pezizomycotina</taxon>
        <taxon>Dothideomycetes</taxon>
        <taxon>Dothideomycetidae</taxon>
        <taxon>Mycosphaerellales</taxon>
        <taxon>Mycosphaerellaceae</taxon>
        <taxon>Dothistroma</taxon>
    </lineage>
</organism>
<dbReference type="PANTHER" id="PTHR11660">
    <property type="entry name" value="SOLUTE CARRIER FAMILY 40 MEMBER"/>
    <property type="match status" value="1"/>
</dbReference>
<evidence type="ECO:0000313" key="9">
    <source>
        <dbReference type="EMBL" id="EME49129.1"/>
    </source>
</evidence>
<keyword evidence="3 7" id="KW-0813">Transport</keyword>
<dbReference type="OMA" id="VAMGHVM"/>
<dbReference type="PANTHER" id="PTHR11660:SF57">
    <property type="entry name" value="SOLUTE CARRIER FAMILY 40 MEMBER"/>
    <property type="match status" value="1"/>
</dbReference>
<dbReference type="EMBL" id="KB446535">
    <property type="protein sequence ID" value="EME49129.1"/>
    <property type="molecule type" value="Genomic_DNA"/>
</dbReference>